<accession>A0A9P5NJC6</accession>
<evidence type="ECO:0000313" key="2">
    <source>
        <dbReference type="Proteomes" id="UP000724874"/>
    </source>
</evidence>
<gene>
    <name evidence="1" type="ORF">CPB84DRAFT_1785251</name>
</gene>
<protein>
    <submittedName>
        <fullName evidence="1">Uncharacterized protein</fullName>
    </submittedName>
</protein>
<reference evidence="1" key="1">
    <citation type="submission" date="2020-11" db="EMBL/GenBank/DDBJ databases">
        <authorList>
            <consortium name="DOE Joint Genome Institute"/>
            <person name="Ahrendt S."/>
            <person name="Riley R."/>
            <person name="Andreopoulos W."/>
            <person name="LaButti K."/>
            <person name="Pangilinan J."/>
            <person name="Ruiz-duenas F.J."/>
            <person name="Barrasa J.M."/>
            <person name="Sanchez-Garcia M."/>
            <person name="Camarero S."/>
            <person name="Miyauchi S."/>
            <person name="Serrano A."/>
            <person name="Linde D."/>
            <person name="Babiker R."/>
            <person name="Drula E."/>
            <person name="Ayuso-Fernandez I."/>
            <person name="Pacheco R."/>
            <person name="Padilla G."/>
            <person name="Ferreira P."/>
            <person name="Barriuso J."/>
            <person name="Kellner H."/>
            <person name="Castanera R."/>
            <person name="Alfaro M."/>
            <person name="Ramirez L."/>
            <person name="Pisabarro A.G."/>
            <person name="Kuo A."/>
            <person name="Tritt A."/>
            <person name="Lipzen A."/>
            <person name="He G."/>
            <person name="Yan M."/>
            <person name="Ng V."/>
            <person name="Cullen D."/>
            <person name="Martin F."/>
            <person name="Rosso M.-N."/>
            <person name="Henrissat B."/>
            <person name="Hibbett D."/>
            <person name="Martinez A.T."/>
            <person name="Grigoriev I.V."/>
        </authorList>
    </citation>
    <scope>NUCLEOTIDE SEQUENCE</scope>
    <source>
        <strain evidence="1">AH 44721</strain>
    </source>
</reference>
<dbReference type="EMBL" id="JADNYJ010000077">
    <property type="protein sequence ID" value="KAF8890043.1"/>
    <property type="molecule type" value="Genomic_DNA"/>
</dbReference>
<evidence type="ECO:0000313" key="1">
    <source>
        <dbReference type="EMBL" id="KAF8890043.1"/>
    </source>
</evidence>
<dbReference type="OrthoDB" id="3141012at2759"/>
<proteinExistence type="predicted"/>
<name>A0A9P5NJC6_GYMJU</name>
<dbReference type="AlphaFoldDB" id="A0A9P5NJC6"/>
<feature type="non-terminal residue" evidence="1">
    <location>
        <position position="1"/>
    </location>
</feature>
<sequence>MNPFSRRLSLPFLAVINEAVPSLVTFQFVRRYPLIFGSWCKQLDVERQFFGSIYASISRVLGRSQNSDFRGRSEELLQLLQGRVASSSDAAATTLSNYLKAVEGTVSLQPSLCENTEEAFILSMASFYHLGLKRPLFKVLLSSYHLRSTNLEMMYAGFIRFLHHWEGGRRCFTRCSTFRKPGLGQSIRQL</sequence>
<comment type="caution">
    <text evidence="1">The sequence shown here is derived from an EMBL/GenBank/DDBJ whole genome shotgun (WGS) entry which is preliminary data.</text>
</comment>
<organism evidence="1 2">
    <name type="scientific">Gymnopilus junonius</name>
    <name type="common">Spectacular rustgill mushroom</name>
    <name type="synonym">Gymnopilus spectabilis subsp. junonius</name>
    <dbReference type="NCBI Taxonomy" id="109634"/>
    <lineage>
        <taxon>Eukaryota</taxon>
        <taxon>Fungi</taxon>
        <taxon>Dikarya</taxon>
        <taxon>Basidiomycota</taxon>
        <taxon>Agaricomycotina</taxon>
        <taxon>Agaricomycetes</taxon>
        <taxon>Agaricomycetidae</taxon>
        <taxon>Agaricales</taxon>
        <taxon>Agaricineae</taxon>
        <taxon>Hymenogastraceae</taxon>
        <taxon>Gymnopilus</taxon>
    </lineage>
</organism>
<dbReference type="Proteomes" id="UP000724874">
    <property type="component" value="Unassembled WGS sequence"/>
</dbReference>
<keyword evidence="2" id="KW-1185">Reference proteome</keyword>